<dbReference type="AlphaFoldDB" id="A0A501WRD3"/>
<dbReference type="Proteomes" id="UP000319255">
    <property type="component" value="Unassembled WGS sequence"/>
</dbReference>
<name>A0A501WRD3_9RHOB</name>
<evidence type="ECO:0000313" key="2">
    <source>
        <dbReference type="Proteomes" id="UP000319255"/>
    </source>
</evidence>
<keyword evidence="2" id="KW-1185">Reference proteome</keyword>
<reference evidence="1 2" key="1">
    <citation type="submission" date="2019-06" db="EMBL/GenBank/DDBJ databases">
        <title>A novel bacterium of genus Amaricoccus, isolated from marine sediment.</title>
        <authorList>
            <person name="Huang H."/>
            <person name="Mo K."/>
            <person name="Hu Y."/>
        </authorList>
    </citation>
    <scope>NUCLEOTIDE SEQUENCE [LARGE SCALE GENOMIC DNA]</scope>
    <source>
        <strain evidence="1 2">HB172011</strain>
    </source>
</reference>
<accession>A0A501WRD3</accession>
<dbReference type="OrthoDB" id="9182105at2"/>
<organism evidence="1 2">
    <name type="scientific">Amaricoccus solimangrovi</name>
    <dbReference type="NCBI Taxonomy" id="2589815"/>
    <lineage>
        <taxon>Bacteria</taxon>
        <taxon>Pseudomonadati</taxon>
        <taxon>Pseudomonadota</taxon>
        <taxon>Alphaproteobacteria</taxon>
        <taxon>Rhodobacterales</taxon>
        <taxon>Paracoccaceae</taxon>
        <taxon>Amaricoccus</taxon>
    </lineage>
</organism>
<evidence type="ECO:0000313" key="1">
    <source>
        <dbReference type="EMBL" id="TPE49561.1"/>
    </source>
</evidence>
<sequence length="134" mass="15383">MRILRRPSQLLLSAAEAHEIIVWLYGSTQVPVSQITADDRGFAQAMLQDMLERSFEIGFVEALFRSLAKLPQGPRKIISSFLIGAGKNLVKYGKRDDLETMIREPRIYQMVKDDTVRHTRSAWNVREQTGELTY</sequence>
<comment type="caution">
    <text evidence="1">The sequence shown here is derived from an EMBL/GenBank/DDBJ whole genome shotgun (WGS) entry which is preliminary data.</text>
</comment>
<dbReference type="RefSeq" id="WP_140454825.1">
    <property type="nucleotide sequence ID" value="NZ_VFRP01000014.1"/>
</dbReference>
<protein>
    <submittedName>
        <fullName evidence="1">Uncharacterized protein</fullName>
    </submittedName>
</protein>
<gene>
    <name evidence="1" type="ORF">FJM51_14365</name>
</gene>
<proteinExistence type="predicted"/>
<dbReference type="EMBL" id="VFRP01000014">
    <property type="protein sequence ID" value="TPE49561.1"/>
    <property type="molecule type" value="Genomic_DNA"/>
</dbReference>